<dbReference type="Proteomes" id="UP001317963">
    <property type="component" value="Chromosome"/>
</dbReference>
<organism evidence="4 5">
    <name type="scientific">Candidatus Paraluminiphilus aquimaris</name>
    <dbReference type="NCBI Taxonomy" id="2518994"/>
    <lineage>
        <taxon>Bacteria</taxon>
        <taxon>Pseudomonadati</taxon>
        <taxon>Pseudomonadota</taxon>
        <taxon>Gammaproteobacteria</taxon>
        <taxon>Cellvibrionales</taxon>
        <taxon>Halieaceae</taxon>
        <taxon>Candidatus Paraluminiphilus</taxon>
    </lineage>
</organism>
<proteinExistence type="predicted"/>
<dbReference type="PANTHER" id="PTHR47894:SF1">
    <property type="entry name" value="HTH-TYPE TRANSCRIPTIONAL REGULATOR VQSM"/>
    <property type="match status" value="1"/>
</dbReference>
<feature type="domain" description="HTH araC/xylS-type" evidence="3">
    <location>
        <begin position="68"/>
        <end position="164"/>
    </location>
</feature>
<dbReference type="Gene3D" id="1.10.10.60">
    <property type="entry name" value="Homeodomain-like"/>
    <property type="match status" value="1"/>
</dbReference>
<protein>
    <submittedName>
        <fullName evidence="4">AraC family transcriptional regulator</fullName>
    </submittedName>
</protein>
<feature type="region of interest" description="Disordered" evidence="2">
    <location>
        <begin position="1"/>
        <end position="21"/>
    </location>
</feature>
<dbReference type="InterPro" id="IPR018060">
    <property type="entry name" value="HTH_AraC"/>
</dbReference>
<dbReference type="EMBL" id="CP036501">
    <property type="protein sequence ID" value="UZP74027.1"/>
    <property type="molecule type" value="Genomic_DNA"/>
</dbReference>
<dbReference type="PANTHER" id="PTHR47894">
    <property type="entry name" value="HTH-TYPE TRANSCRIPTIONAL REGULATOR GADX"/>
    <property type="match status" value="1"/>
</dbReference>
<dbReference type="Pfam" id="PF12833">
    <property type="entry name" value="HTH_18"/>
    <property type="match status" value="1"/>
</dbReference>
<reference evidence="4 5" key="1">
    <citation type="submission" date="2019-02" db="EMBL/GenBank/DDBJ databases">
        <title>Halieaceae_genomes.</title>
        <authorList>
            <person name="Li S.-H."/>
        </authorList>
    </citation>
    <scope>NUCLEOTIDE SEQUENCE [LARGE SCALE GENOMIC DNA]</scope>
    <source>
        <strain evidence="4 5">JH123</strain>
    </source>
</reference>
<gene>
    <name evidence="4" type="ORF">E0F26_04400</name>
</gene>
<sequence>MRVNTLTAGASASKEHPGTSAHFPQLAWGNGQEVFALRLRQSPPQPPERLFTFIEAPNPRNLSQTTLRVIDALLIGDLSRIRSDTLSDSLRISPTTLRRRLRRDSLTYQQILDAVRRYRCEETLASDWVPGKCLAWELGYAEVNSFYRAFRRWTGYNYSALKLLLT</sequence>
<keyword evidence="5" id="KW-1185">Reference proteome</keyword>
<dbReference type="PROSITE" id="PS01124">
    <property type="entry name" value="HTH_ARAC_FAMILY_2"/>
    <property type="match status" value="1"/>
</dbReference>
<evidence type="ECO:0000256" key="1">
    <source>
        <dbReference type="ARBA" id="ARBA00023125"/>
    </source>
</evidence>
<evidence type="ECO:0000313" key="5">
    <source>
        <dbReference type="Proteomes" id="UP001317963"/>
    </source>
</evidence>
<dbReference type="SMART" id="SM00342">
    <property type="entry name" value="HTH_ARAC"/>
    <property type="match status" value="1"/>
</dbReference>
<evidence type="ECO:0000259" key="3">
    <source>
        <dbReference type="PROSITE" id="PS01124"/>
    </source>
</evidence>
<dbReference type="RefSeq" id="WP_279242834.1">
    <property type="nucleotide sequence ID" value="NZ_CP036501.1"/>
</dbReference>
<name>A0ABY6Q428_9GAMM</name>
<feature type="compositionally biased region" description="Polar residues" evidence="2">
    <location>
        <begin position="1"/>
        <end position="10"/>
    </location>
</feature>
<evidence type="ECO:0000313" key="4">
    <source>
        <dbReference type="EMBL" id="UZP74027.1"/>
    </source>
</evidence>
<accession>A0ABY6Q428</accession>
<evidence type="ECO:0000256" key="2">
    <source>
        <dbReference type="SAM" id="MobiDB-lite"/>
    </source>
</evidence>
<keyword evidence="1" id="KW-0238">DNA-binding</keyword>